<evidence type="ECO:0000313" key="1">
    <source>
        <dbReference type="EMBL" id="QIS12235.1"/>
    </source>
</evidence>
<dbReference type="AlphaFoldDB" id="A0A6G9YG16"/>
<sequence length="519" mass="55036">MVTSREIPFVHGMDFTVGVDSASGSARNAAATGTPSTVPNAGGSTISFHMEQVETVEDLLNSVGVSAKASGGIGLFSASARFDFAQSCKVHSSSVFLIVAVQVTEAFQSVLSPGIKPEAAALLANGDTDRFREEFGDLFVRGILSGGQFFGVVEVATRDQTDAKKIAAGLSASYAAFSASGTFDKTFTDTVSSHRTKVTCFVEGGQNLELPTGVDTMTKRAVGFPKELEGHAVPYLALLDDYGVLPLPKGPNFADLQHQQDVLTECARLRNLHQQWLNDLDYIDGNPGEFIDPDPAALDQLRNDIDADMNAIAAAASQAIDTPKNAQFPTNLKVTAPRLPQRIQSTGPVTGGLGIFAGPNSTALFPRILRDIPDHCQITTTLTVHYPEPAISAQRHAGIAILTPSLNRYKAISKCIDATGKHVVQLLGTLDGTAPTVDFPKPFDADTIHLQMVVHGTGSVLLRFSTDGVTFQPIIKIIGKANAPHPPIELALFAFSGDDVAFTATFTEPEIVQLPPPSA</sequence>
<dbReference type="Proteomes" id="UP000503540">
    <property type="component" value="Chromosome"/>
</dbReference>
<reference evidence="1 2" key="1">
    <citation type="journal article" date="2019" name="ACS Chem. Biol.">
        <title>Identification and Mobilization of a Cryptic Antibiotic Biosynthesis Gene Locus from a Human-Pathogenic Nocardia Isolate.</title>
        <authorList>
            <person name="Herisse M."/>
            <person name="Ishida K."/>
            <person name="Porter J.L."/>
            <person name="Howden B."/>
            <person name="Hertweck C."/>
            <person name="Stinear T.P."/>
            <person name="Pidot S.J."/>
        </authorList>
    </citation>
    <scope>NUCLEOTIDE SEQUENCE [LARGE SCALE GENOMIC DNA]</scope>
    <source>
        <strain evidence="1 2">AUSMDU00012717</strain>
    </source>
</reference>
<proteinExistence type="predicted"/>
<accession>A0A6G9YG16</accession>
<gene>
    <name evidence="1" type="ORF">F5544_21865</name>
</gene>
<keyword evidence="2" id="KW-1185">Reference proteome</keyword>
<organism evidence="1 2">
    <name type="scientific">Nocardia arthritidis</name>
    <dbReference type="NCBI Taxonomy" id="228602"/>
    <lineage>
        <taxon>Bacteria</taxon>
        <taxon>Bacillati</taxon>
        <taxon>Actinomycetota</taxon>
        <taxon>Actinomycetes</taxon>
        <taxon>Mycobacteriales</taxon>
        <taxon>Nocardiaceae</taxon>
        <taxon>Nocardia</taxon>
    </lineage>
</organism>
<dbReference type="EMBL" id="CP046172">
    <property type="protein sequence ID" value="QIS12235.1"/>
    <property type="molecule type" value="Genomic_DNA"/>
</dbReference>
<protein>
    <submittedName>
        <fullName evidence="1">Uncharacterized protein</fullName>
    </submittedName>
</protein>
<evidence type="ECO:0000313" key="2">
    <source>
        <dbReference type="Proteomes" id="UP000503540"/>
    </source>
</evidence>
<dbReference type="RefSeq" id="WP_167474945.1">
    <property type="nucleotide sequence ID" value="NZ_CP046172.1"/>
</dbReference>
<name>A0A6G9YG16_9NOCA</name>
<dbReference type="KEGG" id="nah:F5544_21865"/>